<accession>A0A0F9GPU0</accession>
<gene>
    <name evidence="1" type="ORF">LCGC14_1799820</name>
</gene>
<sequence length="257" mass="29995">MSDDLNRHFYTPTKADKKIYKGMSVVIAVPCADYEMNASFARDMANLMAYSWTHGLKVHQIAITERMVIHWARNKLARTCREYKCPWTGKRFTHILWLDNDQAFKPDMLVFLARNSHLDIVSAVYYGKIVHLPVVYVRDDNEDKYSHYPMITIPPALIEVDAVGFGALLMRRDVLDKLKEPMDDRYFRFYDAGEDIYFCVHAKEQGVKIHLDGRYDLGHIGEPQVITRLTYEQYVKDHKAEFGDKIRKRTPIIVEGN</sequence>
<dbReference type="InterPro" id="IPR029044">
    <property type="entry name" value="Nucleotide-diphossugar_trans"/>
</dbReference>
<dbReference type="SUPFAM" id="SSF53448">
    <property type="entry name" value="Nucleotide-diphospho-sugar transferases"/>
    <property type="match status" value="1"/>
</dbReference>
<dbReference type="Gene3D" id="3.90.550.40">
    <property type="match status" value="1"/>
</dbReference>
<evidence type="ECO:0008006" key="2">
    <source>
        <dbReference type="Google" id="ProtNLM"/>
    </source>
</evidence>
<proteinExistence type="predicted"/>
<protein>
    <recommendedName>
        <fullName evidence="2">Glycosyltransferase 2-like domain-containing protein</fullName>
    </recommendedName>
</protein>
<reference evidence="1" key="1">
    <citation type="journal article" date="2015" name="Nature">
        <title>Complex archaea that bridge the gap between prokaryotes and eukaryotes.</title>
        <authorList>
            <person name="Spang A."/>
            <person name="Saw J.H."/>
            <person name="Jorgensen S.L."/>
            <person name="Zaremba-Niedzwiedzka K."/>
            <person name="Martijn J."/>
            <person name="Lind A.E."/>
            <person name="van Eijk R."/>
            <person name="Schleper C."/>
            <person name="Guy L."/>
            <person name="Ettema T.J."/>
        </authorList>
    </citation>
    <scope>NUCLEOTIDE SEQUENCE</scope>
</reference>
<evidence type="ECO:0000313" key="1">
    <source>
        <dbReference type="EMBL" id="KKM00895.1"/>
    </source>
</evidence>
<name>A0A0F9GPU0_9ZZZZ</name>
<dbReference type="EMBL" id="LAZR01017324">
    <property type="protein sequence ID" value="KKM00895.1"/>
    <property type="molecule type" value="Genomic_DNA"/>
</dbReference>
<organism evidence="1">
    <name type="scientific">marine sediment metagenome</name>
    <dbReference type="NCBI Taxonomy" id="412755"/>
    <lineage>
        <taxon>unclassified sequences</taxon>
        <taxon>metagenomes</taxon>
        <taxon>ecological metagenomes</taxon>
    </lineage>
</organism>
<comment type="caution">
    <text evidence="1">The sequence shown here is derived from an EMBL/GenBank/DDBJ whole genome shotgun (WGS) entry which is preliminary data.</text>
</comment>
<dbReference type="AlphaFoldDB" id="A0A0F9GPU0"/>